<dbReference type="EMBL" id="AYKG01000011">
    <property type="protein sequence ID" value="ROO30649.1"/>
    <property type="molecule type" value="Genomic_DNA"/>
</dbReference>
<organism evidence="3 4">
    <name type="scientific">Salinisphaera japonica YTM-1</name>
    <dbReference type="NCBI Taxonomy" id="1209778"/>
    <lineage>
        <taxon>Bacteria</taxon>
        <taxon>Pseudomonadati</taxon>
        <taxon>Pseudomonadota</taxon>
        <taxon>Gammaproteobacteria</taxon>
        <taxon>Salinisphaerales</taxon>
        <taxon>Salinisphaeraceae</taxon>
        <taxon>Salinisphaera</taxon>
    </lineage>
</organism>
<dbReference type="Pfam" id="PF05016">
    <property type="entry name" value="ParE_toxin"/>
    <property type="match status" value="1"/>
</dbReference>
<dbReference type="OrthoDB" id="9809155at2"/>
<dbReference type="PANTHER" id="PTHR33755">
    <property type="entry name" value="TOXIN PARE1-RELATED"/>
    <property type="match status" value="1"/>
</dbReference>
<proteinExistence type="inferred from homology"/>
<dbReference type="InParanoid" id="A0A423PYG9"/>
<comment type="similarity">
    <text evidence="1">Belongs to the RelE toxin family.</text>
</comment>
<keyword evidence="2" id="KW-1277">Toxin-antitoxin system</keyword>
<dbReference type="RefSeq" id="WP_123657488.1">
    <property type="nucleotide sequence ID" value="NZ_AYKG01000011.1"/>
</dbReference>
<dbReference type="InterPro" id="IPR051803">
    <property type="entry name" value="TA_system_RelE-like_toxin"/>
</dbReference>
<dbReference type="Gene3D" id="3.30.2310.20">
    <property type="entry name" value="RelE-like"/>
    <property type="match status" value="1"/>
</dbReference>
<evidence type="ECO:0000256" key="2">
    <source>
        <dbReference type="ARBA" id="ARBA00022649"/>
    </source>
</evidence>
<evidence type="ECO:0000256" key="1">
    <source>
        <dbReference type="ARBA" id="ARBA00006226"/>
    </source>
</evidence>
<evidence type="ECO:0000313" key="4">
    <source>
        <dbReference type="Proteomes" id="UP000285310"/>
    </source>
</evidence>
<gene>
    <name evidence="3" type="ORF">SAJA_04715</name>
</gene>
<keyword evidence="4" id="KW-1185">Reference proteome</keyword>
<dbReference type="InterPro" id="IPR007712">
    <property type="entry name" value="RelE/ParE_toxin"/>
</dbReference>
<reference evidence="3 4" key="1">
    <citation type="submission" date="2013-10" db="EMBL/GenBank/DDBJ databases">
        <title>Salinisphaera japonica YTM-1 Genome Sequencing.</title>
        <authorList>
            <person name="Lai Q."/>
            <person name="Li C."/>
            <person name="Shao Z."/>
        </authorList>
    </citation>
    <scope>NUCLEOTIDE SEQUENCE [LARGE SCALE GENOMIC DNA]</scope>
    <source>
        <strain evidence="3 4">YTM-1</strain>
    </source>
</reference>
<accession>A0A423PYG9</accession>
<dbReference type="PANTHER" id="PTHR33755:SF8">
    <property type="entry name" value="TOXIN PARE2"/>
    <property type="match status" value="1"/>
</dbReference>
<dbReference type="InterPro" id="IPR035093">
    <property type="entry name" value="RelE/ParE_toxin_dom_sf"/>
</dbReference>
<name>A0A423PYG9_9GAMM</name>
<protein>
    <submittedName>
        <fullName evidence="3">Plasmid stabilization protein</fullName>
    </submittedName>
</protein>
<dbReference type="Proteomes" id="UP000285310">
    <property type="component" value="Unassembled WGS sequence"/>
</dbReference>
<dbReference type="AlphaFoldDB" id="A0A423PYG9"/>
<comment type="caution">
    <text evidence="3">The sequence shown here is derived from an EMBL/GenBank/DDBJ whole genome shotgun (WGS) entry which is preliminary data.</text>
</comment>
<evidence type="ECO:0000313" key="3">
    <source>
        <dbReference type="EMBL" id="ROO30649.1"/>
    </source>
</evidence>
<sequence>MQVEITALAEEELDEAVTWYRAQAPATEQRFLAEFQAATRRIAAYPALYTEIRPNVRRGLMNHFPYSLVYECDGHVLRILAVAHQHRRPAYWIDRVR</sequence>